<dbReference type="InterPro" id="IPR030923">
    <property type="entry name" value="LptG"/>
</dbReference>
<evidence type="ECO:0000256" key="9">
    <source>
        <dbReference type="SAM" id="Phobius"/>
    </source>
</evidence>
<proteinExistence type="inferred from homology"/>
<name>A0A1G5GNZ8_9GAMM</name>
<evidence type="ECO:0000256" key="6">
    <source>
        <dbReference type="ARBA" id="ARBA00022989"/>
    </source>
</evidence>
<reference evidence="10 11" key="1">
    <citation type="submission" date="2016-10" db="EMBL/GenBank/DDBJ databases">
        <authorList>
            <person name="Varghese N."/>
            <person name="Submissions S."/>
        </authorList>
    </citation>
    <scope>NUCLEOTIDE SEQUENCE [LARGE SCALE GENOMIC DNA]</scope>
    <source>
        <strain evidence="10 11">CGMCC 1.6853</strain>
    </source>
</reference>
<dbReference type="InterPro" id="IPR005495">
    <property type="entry name" value="LptG/LptF_permease"/>
</dbReference>
<keyword evidence="6 9" id="KW-1133">Transmembrane helix</keyword>
<comment type="function">
    <text evidence="1">Part of the ABC transporter complex LptBFG involved in the translocation of lipopolysaccharide (LPS) from the inner membrane to the outer membrane.</text>
</comment>
<comment type="subunit">
    <text evidence="8">Component of the lipopolysaccharide transport and assembly complex. The LptBFG transporter is composed of two ATP-binding proteins (LptB) and two transmembrane proteins (LptF and LptG).</text>
</comment>
<accession>A0A1G5GNZ8</accession>
<organism evidence="10 11">
    <name type="scientific">Serratia nematodiphila</name>
    <dbReference type="NCBI Taxonomy" id="458197"/>
    <lineage>
        <taxon>Bacteria</taxon>
        <taxon>Pseudomonadati</taxon>
        <taxon>Pseudomonadota</taxon>
        <taxon>Gammaproteobacteria</taxon>
        <taxon>Enterobacterales</taxon>
        <taxon>Yersiniaceae</taxon>
        <taxon>Serratia</taxon>
    </lineage>
</organism>
<evidence type="ECO:0000313" key="10">
    <source>
        <dbReference type="EMBL" id="SCY53273.1"/>
    </source>
</evidence>
<keyword evidence="4" id="KW-1003">Cell membrane</keyword>
<feature type="transmembrane region" description="Helical" evidence="9">
    <location>
        <begin position="275"/>
        <end position="293"/>
    </location>
</feature>
<evidence type="ECO:0000256" key="4">
    <source>
        <dbReference type="ARBA" id="ARBA00022475"/>
    </source>
</evidence>
<dbReference type="NCBIfam" id="TIGR04408">
    <property type="entry name" value="LptG_lptG"/>
    <property type="match status" value="1"/>
</dbReference>
<feature type="transmembrane region" description="Helical" evidence="9">
    <location>
        <begin position="64"/>
        <end position="84"/>
    </location>
</feature>
<keyword evidence="7 9" id="KW-0472">Membrane</keyword>
<dbReference type="PANTHER" id="PTHR33529">
    <property type="entry name" value="SLR0882 PROTEIN-RELATED"/>
    <property type="match status" value="1"/>
</dbReference>
<dbReference type="RefSeq" id="WP_060559894.1">
    <property type="nucleotide sequence ID" value="NZ_CBCSIN010000002.1"/>
</dbReference>
<evidence type="ECO:0000256" key="2">
    <source>
        <dbReference type="ARBA" id="ARBA00004651"/>
    </source>
</evidence>
<gene>
    <name evidence="10" type="ORF">SAMN02927935_01744</name>
</gene>
<comment type="caution">
    <text evidence="10">The sequence shown here is derived from an EMBL/GenBank/DDBJ whole genome shotgun (WGS) entry which is preliminary data.</text>
</comment>
<dbReference type="Proteomes" id="UP000183031">
    <property type="component" value="Unassembled WGS sequence"/>
</dbReference>
<feature type="transmembrane region" description="Helical" evidence="9">
    <location>
        <begin position="337"/>
        <end position="355"/>
    </location>
</feature>
<sequence length="359" mass="39433">MTLFSRYLIRNVFIGFAAAAGLLIPLFTTFTLINELEDVTPGGYRWQQALLVTVMTLPRSLVDLGPFIALLGGIVGLGQLSKSLELTAIRSAGMSIFRIALVMLAAGLLMNLSLGALDEWAASPLQQRALQMKNNALAQSNNNDVTVNPLWARHGNEFVTVKTVDENDQPHGIEIFRYQANRALESYIYADSASTAADGSWLLHNVMQKSWQGRKETIARQDSLLWRSLFAVPSLKELTLPAGSFSLQQLDRYIDYLQGSGQPSTEYRLALWKKLGQPLLVLAMILLAIPFTFTAPRAPGMGSRLALGVIIGLLTYIAYQIVLNLGLLFALNAPFTALAPPLLLLALALALVYRFDRRG</sequence>
<comment type="similarity">
    <text evidence="3">Belongs to the LptF/LptG family.</text>
</comment>
<feature type="transmembrane region" description="Helical" evidence="9">
    <location>
        <begin position="12"/>
        <end position="33"/>
    </location>
</feature>
<keyword evidence="11" id="KW-1185">Reference proteome</keyword>
<dbReference type="EMBL" id="FMUT01000004">
    <property type="protein sequence ID" value="SCY53273.1"/>
    <property type="molecule type" value="Genomic_DNA"/>
</dbReference>
<dbReference type="PANTHER" id="PTHR33529:SF2">
    <property type="entry name" value="LIPOPOLYSACCHARIDE EXPORT SYSTEM PERMEASE PROTEIN LPTG"/>
    <property type="match status" value="1"/>
</dbReference>
<comment type="subcellular location">
    <subcellularLocation>
        <location evidence="2">Cell membrane</location>
        <topology evidence="2">Multi-pass membrane protein</topology>
    </subcellularLocation>
</comment>
<dbReference type="Pfam" id="PF03739">
    <property type="entry name" value="LptF_LptG"/>
    <property type="match status" value="1"/>
</dbReference>
<protein>
    <submittedName>
        <fullName evidence="10">Lipopolysaccharide export system permease protein</fullName>
    </submittedName>
</protein>
<evidence type="ECO:0000256" key="8">
    <source>
        <dbReference type="ARBA" id="ARBA00026081"/>
    </source>
</evidence>
<evidence type="ECO:0000256" key="7">
    <source>
        <dbReference type="ARBA" id="ARBA00023136"/>
    </source>
</evidence>
<feature type="transmembrane region" description="Helical" evidence="9">
    <location>
        <begin position="305"/>
        <end position="331"/>
    </location>
</feature>
<evidence type="ECO:0000256" key="1">
    <source>
        <dbReference type="ARBA" id="ARBA00002265"/>
    </source>
</evidence>
<evidence type="ECO:0000313" key="11">
    <source>
        <dbReference type="Proteomes" id="UP000183031"/>
    </source>
</evidence>
<evidence type="ECO:0000256" key="3">
    <source>
        <dbReference type="ARBA" id="ARBA00007725"/>
    </source>
</evidence>
<feature type="transmembrane region" description="Helical" evidence="9">
    <location>
        <begin position="96"/>
        <end position="117"/>
    </location>
</feature>
<evidence type="ECO:0000256" key="5">
    <source>
        <dbReference type="ARBA" id="ARBA00022692"/>
    </source>
</evidence>
<keyword evidence="5 9" id="KW-0812">Transmembrane</keyword>
<dbReference type="GeneID" id="93697769"/>